<evidence type="ECO:0000259" key="11">
    <source>
        <dbReference type="PROSITE" id="PS50885"/>
    </source>
</evidence>
<name>A0A951Q9I3_9CYAN</name>
<dbReference type="InterPro" id="IPR003661">
    <property type="entry name" value="HisK_dim/P_dom"/>
</dbReference>
<dbReference type="Proteomes" id="UP000757435">
    <property type="component" value="Unassembled WGS sequence"/>
</dbReference>
<gene>
    <name evidence="12" type="ORF">KME15_07405</name>
</gene>
<evidence type="ECO:0000256" key="7">
    <source>
        <dbReference type="ARBA" id="ARBA00023012"/>
    </source>
</evidence>
<reference evidence="12" key="1">
    <citation type="submission" date="2021-05" db="EMBL/GenBank/DDBJ databases">
        <authorList>
            <person name="Pietrasiak N."/>
            <person name="Ward R."/>
            <person name="Stajich J.E."/>
            <person name="Kurbessoian T."/>
        </authorList>
    </citation>
    <scope>NUCLEOTIDE SEQUENCE</scope>
    <source>
        <strain evidence="12">UHER 2000/2452</strain>
    </source>
</reference>
<keyword evidence="7" id="KW-0902">Two-component regulatory system</keyword>
<dbReference type="InterPro" id="IPR036890">
    <property type="entry name" value="HATPase_C_sf"/>
</dbReference>
<feature type="domain" description="HAMP" evidence="11">
    <location>
        <begin position="209"/>
        <end position="261"/>
    </location>
</feature>
<evidence type="ECO:0000256" key="4">
    <source>
        <dbReference type="ARBA" id="ARBA00022553"/>
    </source>
</evidence>
<evidence type="ECO:0000256" key="3">
    <source>
        <dbReference type="ARBA" id="ARBA00012438"/>
    </source>
</evidence>
<evidence type="ECO:0000256" key="5">
    <source>
        <dbReference type="ARBA" id="ARBA00022679"/>
    </source>
</evidence>
<dbReference type="CDD" id="cd00082">
    <property type="entry name" value="HisKA"/>
    <property type="match status" value="1"/>
</dbReference>
<sequence length="566" mass="62906">MKAFPFSLRLTLPGILLIMGCVMGSFSFQRQVDLARQRAEIELTHNARLTASTTAQLLEYLYRRSDIQDAQAEGISLVISRLAGDTNLDLALFCDSTNRIRNASRYELRQQSLSMTQLAELVPVAEQVRQKLAGEAIVSSDQTRIRAVYPVQLPGKPGELRSSNVGVIILDYDLQQLVQRSIADALNQSTELIGILTLLCIVVGILLDQIVTRRAKQLVLGSEKFAQGELNTRVELQGSDELAQIATAFDRMAATIQEDTETLQASQRQFKVQAQQLEAALQELKQAQTQLIQTEKMSGLGKMVAGVAHEINNPVNFIHGNLQFANQYANGLLDLVDLYQNSYPQPSPAIQDKIDALDLDFLTKDFKKTLQSMEVGTTRIREIVLSLRNFSRLDEAEYKEVNIHDGLDSTLLILQHRLKLGDRCPDIEIIKNYGELPLVKCYPGQLNQVFMNILANAIDALEEGARRPRSAGQAKLNPKIQIHTDRIQSNRIKVSISDNGSGIIESTQAKLFDPFFTTKPVGKGTGLGLSISHQIVTERHQGKLYFQSEPGKGTEFVVEIPVQDAN</sequence>
<dbReference type="EMBL" id="JAHHHD010000005">
    <property type="protein sequence ID" value="MBW4658484.1"/>
    <property type="molecule type" value="Genomic_DNA"/>
</dbReference>
<dbReference type="Pfam" id="PF02518">
    <property type="entry name" value="HATPase_c"/>
    <property type="match status" value="1"/>
</dbReference>
<keyword evidence="9" id="KW-0812">Transmembrane</keyword>
<dbReference type="PANTHER" id="PTHR43065">
    <property type="entry name" value="SENSOR HISTIDINE KINASE"/>
    <property type="match status" value="1"/>
</dbReference>
<keyword evidence="5" id="KW-0808">Transferase</keyword>
<dbReference type="InterPro" id="IPR003660">
    <property type="entry name" value="HAMP_dom"/>
</dbReference>
<evidence type="ECO:0000313" key="13">
    <source>
        <dbReference type="Proteomes" id="UP000757435"/>
    </source>
</evidence>
<dbReference type="PANTHER" id="PTHR43065:SF50">
    <property type="entry name" value="HISTIDINE KINASE"/>
    <property type="match status" value="1"/>
</dbReference>
<keyword evidence="9" id="KW-0472">Membrane</keyword>
<dbReference type="SMART" id="SM00388">
    <property type="entry name" value="HisKA"/>
    <property type="match status" value="1"/>
</dbReference>
<dbReference type="SUPFAM" id="SSF158472">
    <property type="entry name" value="HAMP domain-like"/>
    <property type="match status" value="1"/>
</dbReference>
<evidence type="ECO:0000259" key="10">
    <source>
        <dbReference type="PROSITE" id="PS50109"/>
    </source>
</evidence>
<dbReference type="GO" id="GO:0000155">
    <property type="term" value="F:phosphorelay sensor kinase activity"/>
    <property type="evidence" value="ECO:0007669"/>
    <property type="project" value="InterPro"/>
</dbReference>
<evidence type="ECO:0000256" key="8">
    <source>
        <dbReference type="SAM" id="Coils"/>
    </source>
</evidence>
<keyword evidence="9" id="KW-1133">Transmembrane helix</keyword>
<organism evidence="12 13">
    <name type="scientific">Drouetiella hepatica Uher 2000/2452</name>
    <dbReference type="NCBI Taxonomy" id="904376"/>
    <lineage>
        <taxon>Bacteria</taxon>
        <taxon>Bacillati</taxon>
        <taxon>Cyanobacteriota</taxon>
        <taxon>Cyanophyceae</taxon>
        <taxon>Oculatellales</taxon>
        <taxon>Oculatellaceae</taxon>
        <taxon>Drouetiella</taxon>
    </lineage>
</organism>
<comment type="caution">
    <text evidence="12">The sequence shown here is derived from an EMBL/GenBank/DDBJ whole genome shotgun (WGS) entry which is preliminary data.</text>
</comment>
<dbReference type="InterPro" id="IPR004358">
    <property type="entry name" value="Sig_transdc_His_kin-like_C"/>
</dbReference>
<dbReference type="Pfam" id="PF00672">
    <property type="entry name" value="HAMP"/>
    <property type="match status" value="1"/>
</dbReference>
<protein>
    <recommendedName>
        <fullName evidence="3">histidine kinase</fullName>
        <ecNumber evidence="3">2.7.13.3</ecNumber>
    </recommendedName>
</protein>
<evidence type="ECO:0000313" key="12">
    <source>
        <dbReference type="EMBL" id="MBW4658484.1"/>
    </source>
</evidence>
<dbReference type="InterPro" id="IPR005467">
    <property type="entry name" value="His_kinase_dom"/>
</dbReference>
<dbReference type="PROSITE" id="PS50885">
    <property type="entry name" value="HAMP"/>
    <property type="match status" value="1"/>
</dbReference>
<reference evidence="12" key="2">
    <citation type="journal article" date="2022" name="Microbiol. Resour. Announc.">
        <title>Metagenome Sequencing to Explore Phylogenomics of Terrestrial Cyanobacteria.</title>
        <authorList>
            <person name="Ward R.D."/>
            <person name="Stajich J.E."/>
            <person name="Johansen J.R."/>
            <person name="Huntemann M."/>
            <person name="Clum A."/>
            <person name="Foster B."/>
            <person name="Foster B."/>
            <person name="Roux S."/>
            <person name="Palaniappan K."/>
            <person name="Varghese N."/>
            <person name="Mukherjee S."/>
            <person name="Reddy T.B.K."/>
            <person name="Daum C."/>
            <person name="Copeland A."/>
            <person name="Chen I.A."/>
            <person name="Ivanova N.N."/>
            <person name="Kyrpides N.C."/>
            <person name="Shapiro N."/>
            <person name="Eloe-Fadrosh E.A."/>
            <person name="Pietrasiak N."/>
        </authorList>
    </citation>
    <scope>NUCLEOTIDE SEQUENCE</scope>
    <source>
        <strain evidence="12">UHER 2000/2452</strain>
    </source>
</reference>
<accession>A0A951Q9I3</accession>
<keyword evidence="8" id="KW-0175">Coiled coil</keyword>
<dbReference type="SMART" id="SM00387">
    <property type="entry name" value="HATPase_c"/>
    <property type="match status" value="1"/>
</dbReference>
<dbReference type="InterPro" id="IPR003594">
    <property type="entry name" value="HATPase_dom"/>
</dbReference>
<dbReference type="AlphaFoldDB" id="A0A951Q9I3"/>
<dbReference type="InterPro" id="IPR036097">
    <property type="entry name" value="HisK_dim/P_sf"/>
</dbReference>
<evidence type="ECO:0000256" key="1">
    <source>
        <dbReference type="ARBA" id="ARBA00000085"/>
    </source>
</evidence>
<dbReference type="SUPFAM" id="SSF47384">
    <property type="entry name" value="Homodimeric domain of signal transducing histidine kinase"/>
    <property type="match status" value="1"/>
</dbReference>
<feature type="transmembrane region" description="Helical" evidence="9">
    <location>
        <begin position="189"/>
        <end position="207"/>
    </location>
</feature>
<dbReference type="SMART" id="SM00304">
    <property type="entry name" value="HAMP"/>
    <property type="match status" value="1"/>
</dbReference>
<dbReference type="EC" id="2.7.13.3" evidence="3"/>
<dbReference type="GO" id="GO:0016020">
    <property type="term" value="C:membrane"/>
    <property type="evidence" value="ECO:0007669"/>
    <property type="project" value="UniProtKB-SubCell"/>
</dbReference>
<feature type="transmembrane region" description="Helical" evidence="9">
    <location>
        <begin position="6"/>
        <end position="28"/>
    </location>
</feature>
<evidence type="ECO:0000256" key="6">
    <source>
        <dbReference type="ARBA" id="ARBA00022777"/>
    </source>
</evidence>
<feature type="domain" description="Histidine kinase" evidence="10">
    <location>
        <begin position="306"/>
        <end position="564"/>
    </location>
</feature>
<dbReference type="PROSITE" id="PS51257">
    <property type="entry name" value="PROKAR_LIPOPROTEIN"/>
    <property type="match status" value="1"/>
</dbReference>
<dbReference type="SUPFAM" id="SSF55874">
    <property type="entry name" value="ATPase domain of HSP90 chaperone/DNA topoisomerase II/histidine kinase"/>
    <property type="match status" value="1"/>
</dbReference>
<dbReference type="PROSITE" id="PS50109">
    <property type="entry name" value="HIS_KIN"/>
    <property type="match status" value="1"/>
</dbReference>
<dbReference type="PRINTS" id="PR00344">
    <property type="entry name" value="BCTRLSENSOR"/>
</dbReference>
<comment type="subcellular location">
    <subcellularLocation>
        <location evidence="2">Membrane</location>
    </subcellularLocation>
</comment>
<dbReference type="CDD" id="cd06225">
    <property type="entry name" value="HAMP"/>
    <property type="match status" value="1"/>
</dbReference>
<keyword evidence="6" id="KW-0418">Kinase</keyword>
<dbReference type="Gene3D" id="1.10.287.130">
    <property type="match status" value="1"/>
</dbReference>
<feature type="coiled-coil region" evidence="8">
    <location>
        <begin position="263"/>
        <end position="297"/>
    </location>
</feature>
<proteinExistence type="predicted"/>
<keyword evidence="4" id="KW-0597">Phosphoprotein</keyword>
<evidence type="ECO:0000256" key="9">
    <source>
        <dbReference type="SAM" id="Phobius"/>
    </source>
</evidence>
<comment type="catalytic activity">
    <reaction evidence="1">
        <text>ATP + protein L-histidine = ADP + protein N-phospho-L-histidine.</text>
        <dbReference type="EC" id="2.7.13.3"/>
    </reaction>
</comment>
<dbReference type="Gene3D" id="6.10.340.10">
    <property type="match status" value="1"/>
</dbReference>
<dbReference type="Gene3D" id="3.30.565.10">
    <property type="entry name" value="Histidine kinase-like ATPase, C-terminal domain"/>
    <property type="match status" value="1"/>
</dbReference>
<evidence type="ECO:0000256" key="2">
    <source>
        <dbReference type="ARBA" id="ARBA00004370"/>
    </source>
</evidence>